<sequence length="281" mass="32427">MTAQSNDAMDKYWVYSDEYKLRKKGAGRGIHRSDVICSTVGHMADAGQSLEYGKNYEGYWNGEMFVKQVRNIQTPFHNARRLAEKIIPTFERVHGAGYQALFLIDNSQGHSAYAQDSLLTSRMNVNPGGKQALMRNGWYIRNSDGTRIEHPMVFPPNHPQFPNEAKGIKVVLTKRGWSLVHFLAKIHCELNFIEFFWGKVKKYLQDNCDGAFETLKNNIPIALQSVQLSTIRLWEHQMHRWMDTYRSGLGTKDAQFQVRTFSSTQYKSHRCVPETLARIFD</sequence>
<accession>A0ACB7ZPN4</accession>
<dbReference type="EMBL" id="MU269539">
    <property type="protein sequence ID" value="KAH7902787.1"/>
    <property type="molecule type" value="Genomic_DNA"/>
</dbReference>
<evidence type="ECO:0000313" key="2">
    <source>
        <dbReference type="Proteomes" id="UP000790377"/>
    </source>
</evidence>
<gene>
    <name evidence="1" type="ORF">BJ138DRAFT_1021520</name>
</gene>
<name>A0ACB7ZPN4_9AGAM</name>
<proteinExistence type="predicted"/>
<organism evidence="1 2">
    <name type="scientific">Hygrophoropsis aurantiaca</name>
    <dbReference type="NCBI Taxonomy" id="72124"/>
    <lineage>
        <taxon>Eukaryota</taxon>
        <taxon>Fungi</taxon>
        <taxon>Dikarya</taxon>
        <taxon>Basidiomycota</taxon>
        <taxon>Agaricomycotina</taxon>
        <taxon>Agaricomycetes</taxon>
        <taxon>Agaricomycetidae</taxon>
        <taxon>Boletales</taxon>
        <taxon>Coniophorineae</taxon>
        <taxon>Hygrophoropsidaceae</taxon>
        <taxon>Hygrophoropsis</taxon>
    </lineage>
</organism>
<reference evidence="1" key="1">
    <citation type="journal article" date="2021" name="New Phytol.">
        <title>Evolutionary innovations through gain and loss of genes in the ectomycorrhizal Boletales.</title>
        <authorList>
            <person name="Wu G."/>
            <person name="Miyauchi S."/>
            <person name="Morin E."/>
            <person name="Kuo A."/>
            <person name="Drula E."/>
            <person name="Varga T."/>
            <person name="Kohler A."/>
            <person name="Feng B."/>
            <person name="Cao Y."/>
            <person name="Lipzen A."/>
            <person name="Daum C."/>
            <person name="Hundley H."/>
            <person name="Pangilinan J."/>
            <person name="Johnson J."/>
            <person name="Barry K."/>
            <person name="LaButti K."/>
            <person name="Ng V."/>
            <person name="Ahrendt S."/>
            <person name="Min B."/>
            <person name="Choi I.G."/>
            <person name="Park H."/>
            <person name="Plett J.M."/>
            <person name="Magnuson J."/>
            <person name="Spatafora J.W."/>
            <person name="Nagy L.G."/>
            <person name="Henrissat B."/>
            <person name="Grigoriev I.V."/>
            <person name="Yang Z.L."/>
            <person name="Xu J."/>
            <person name="Martin F.M."/>
        </authorList>
    </citation>
    <scope>NUCLEOTIDE SEQUENCE</scope>
    <source>
        <strain evidence="1">ATCC 28755</strain>
    </source>
</reference>
<dbReference type="Proteomes" id="UP000790377">
    <property type="component" value="Unassembled WGS sequence"/>
</dbReference>
<protein>
    <submittedName>
        <fullName evidence="1">Uncharacterized protein</fullName>
    </submittedName>
</protein>
<comment type="caution">
    <text evidence="1">The sequence shown here is derived from an EMBL/GenBank/DDBJ whole genome shotgun (WGS) entry which is preliminary data.</text>
</comment>
<evidence type="ECO:0000313" key="1">
    <source>
        <dbReference type="EMBL" id="KAH7902787.1"/>
    </source>
</evidence>
<keyword evidence="2" id="KW-1185">Reference proteome</keyword>